<evidence type="ECO:0000256" key="3">
    <source>
        <dbReference type="SAM" id="SignalP"/>
    </source>
</evidence>
<dbReference type="SUPFAM" id="SSF88713">
    <property type="entry name" value="Glycoside hydrolase/deacetylase"/>
    <property type="match status" value="1"/>
</dbReference>
<protein>
    <recommendedName>
        <fullName evidence="4">NodB homology domain-containing protein</fullName>
    </recommendedName>
</protein>
<keyword evidence="2" id="KW-0378">Hydrolase</keyword>
<dbReference type="InterPro" id="IPR011330">
    <property type="entry name" value="Glyco_hydro/deAcase_b/a-brl"/>
</dbReference>
<dbReference type="PANTHER" id="PTHR10587">
    <property type="entry name" value="GLYCOSYL TRANSFERASE-RELATED"/>
    <property type="match status" value="1"/>
</dbReference>
<dbReference type="Gene3D" id="3.20.20.370">
    <property type="entry name" value="Glycoside hydrolase/deacetylase"/>
    <property type="match status" value="1"/>
</dbReference>
<dbReference type="InterPro" id="IPR002509">
    <property type="entry name" value="NODB_dom"/>
</dbReference>
<evidence type="ECO:0000259" key="4">
    <source>
        <dbReference type="PROSITE" id="PS51677"/>
    </source>
</evidence>
<dbReference type="PANTHER" id="PTHR10587:SF133">
    <property type="entry name" value="CHITIN DEACETYLASE 1-RELATED"/>
    <property type="match status" value="1"/>
</dbReference>
<dbReference type="CDD" id="cd10917">
    <property type="entry name" value="CE4_NodB_like_6s_7s"/>
    <property type="match status" value="1"/>
</dbReference>
<accession>A0ABP8AAW8</accession>
<keyword evidence="3" id="KW-0732">Signal</keyword>
<evidence type="ECO:0000313" key="5">
    <source>
        <dbReference type="EMBL" id="GAA4180879.1"/>
    </source>
</evidence>
<sequence length="492" mass="52846">MHKMRFVGGIAWMAATLAGCSMATASPHVKLPVPSEPTLINYVDPSMVQGLSTRTLSAKETTGRRVHATYPAVAEAPLLTEKLRRTMTRSLDLFTRREAPSDALSNPEFNVDWQLAAASAEVLGVRLRIGQSMGSGWSESRTTVWYDRVSRRALNSPDLLRDGAALATLTELARRELALRGPLVNPNALRPDPAMFDSIGFNPRGDLVVEFDDEQVGLGVAGRVAVAVPSATAAPLLSATGLRARQAAMGTATLTSQEDMLAASRDKPAARSSGAGGVDCAKVKCVALTYEDGPGPETGRLLDILGAYKARTTFFVLGSNASAHPEMLRRMRDEGHLVANHSWSHRDLTVLPPTMLADQLTRAQYAITHAIGQVPTLMRPPYGVTDVQVASIAGRLGMSVVRWNVDAKDQRDSDPRAIARRTVAQVRPGSIVLMHDFRGATVKAAPEILRGLAAKGYTFVTVPELYGPRAMEPGRTYDSGAVSATLEKQSMS</sequence>
<dbReference type="Proteomes" id="UP001501251">
    <property type="component" value="Unassembled WGS sequence"/>
</dbReference>
<dbReference type="PROSITE" id="PS51677">
    <property type="entry name" value="NODB"/>
    <property type="match status" value="1"/>
</dbReference>
<dbReference type="PROSITE" id="PS51257">
    <property type="entry name" value="PROKAR_LIPOPROTEIN"/>
    <property type="match status" value="1"/>
</dbReference>
<dbReference type="InterPro" id="IPR050248">
    <property type="entry name" value="Polysacc_deacetylase_ArnD"/>
</dbReference>
<keyword evidence="6" id="KW-1185">Reference proteome</keyword>
<evidence type="ECO:0000313" key="6">
    <source>
        <dbReference type="Proteomes" id="UP001501251"/>
    </source>
</evidence>
<gene>
    <name evidence="5" type="ORF">GCM10022252_04390</name>
</gene>
<name>A0ABP8AAW8_9ACTN</name>
<reference evidence="6" key="1">
    <citation type="journal article" date="2019" name="Int. J. Syst. Evol. Microbiol.">
        <title>The Global Catalogue of Microorganisms (GCM) 10K type strain sequencing project: providing services to taxonomists for standard genome sequencing and annotation.</title>
        <authorList>
            <consortium name="The Broad Institute Genomics Platform"/>
            <consortium name="The Broad Institute Genome Sequencing Center for Infectious Disease"/>
            <person name="Wu L."/>
            <person name="Ma J."/>
        </authorList>
    </citation>
    <scope>NUCLEOTIDE SEQUENCE [LARGE SCALE GENOMIC DNA]</scope>
    <source>
        <strain evidence="6">JCM 17388</strain>
    </source>
</reference>
<evidence type="ECO:0000256" key="2">
    <source>
        <dbReference type="ARBA" id="ARBA00022801"/>
    </source>
</evidence>
<comment type="caution">
    <text evidence="5">The sequence shown here is derived from an EMBL/GenBank/DDBJ whole genome shotgun (WGS) entry which is preliminary data.</text>
</comment>
<dbReference type="Pfam" id="PF01522">
    <property type="entry name" value="Polysacc_deac_1"/>
    <property type="match status" value="1"/>
</dbReference>
<keyword evidence="1" id="KW-0479">Metal-binding</keyword>
<proteinExistence type="predicted"/>
<evidence type="ECO:0000256" key="1">
    <source>
        <dbReference type="ARBA" id="ARBA00022723"/>
    </source>
</evidence>
<feature type="domain" description="NodB homology" evidence="4">
    <location>
        <begin position="284"/>
        <end position="460"/>
    </location>
</feature>
<feature type="chain" id="PRO_5047319487" description="NodB homology domain-containing protein" evidence="3">
    <location>
        <begin position="26"/>
        <end position="492"/>
    </location>
</feature>
<feature type="signal peptide" evidence="3">
    <location>
        <begin position="1"/>
        <end position="25"/>
    </location>
</feature>
<dbReference type="EMBL" id="BAABAQ010000001">
    <property type="protein sequence ID" value="GAA4180879.1"/>
    <property type="molecule type" value="Genomic_DNA"/>
</dbReference>
<organism evidence="5 6">
    <name type="scientific">Streptosporangium oxazolinicum</name>
    <dbReference type="NCBI Taxonomy" id="909287"/>
    <lineage>
        <taxon>Bacteria</taxon>
        <taxon>Bacillati</taxon>
        <taxon>Actinomycetota</taxon>
        <taxon>Actinomycetes</taxon>
        <taxon>Streptosporangiales</taxon>
        <taxon>Streptosporangiaceae</taxon>
        <taxon>Streptosporangium</taxon>
    </lineage>
</organism>